<protein>
    <recommendedName>
        <fullName evidence="4">DUF4199 domain-containing protein</fullName>
    </recommendedName>
</protein>
<keyword evidence="3" id="KW-1185">Reference proteome</keyword>
<feature type="transmembrane region" description="Helical" evidence="1">
    <location>
        <begin position="34"/>
        <end position="52"/>
    </location>
</feature>
<dbReference type="Pfam" id="PF13858">
    <property type="entry name" value="DUF4199"/>
    <property type="match status" value="1"/>
</dbReference>
<feature type="transmembrane region" description="Helical" evidence="1">
    <location>
        <begin position="73"/>
        <end position="94"/>
    </location>
</feature>
<dbReference type="InterPro" id="IPR025250">
    <property type="entry name" value="DUF4199"/>
</dbReference>
<dbReference type="EMBL" id="BAABAV010000001">
    <property type="protein sequence ID" value="GAA4269180.1"/>
    <property type="molecule type" value="Genomic_DNA"/>
</dbReference>
<organism evidence="2 3">
    <name type="scientific">Hyunsoonleella aestuarii</name>
    <dbReference type="NCBI Taxonomy" id="912802"/>
    <lineage>
        <taxon>Bacteria</taxon>
        <taxon>Pseudomonadati</taxon>
        <taxon>Bacteroidota</taxon>
        <taxon>Flavobacteriia</taxon>
        <taxon>Flavobacteriales</taxon>
        <taxon>Flavobacteriaceae</taxon>
    </lineage>
</organism>
<sequence length="150" mass="16789">MKNLSLPIRFGLVTSAVLIAYFLILALFNKHTNPAFSFFNAVITAFGIYEVIRLKKLENQDDFSYGEGFKTGIVTGFIATLIFTFFFLFYATEINVSFLPELLQTIKGGFNADIGMVTFVVLVMGLATTVVCVLSVMQLFKKSRNILQNQ</sequence>
<feature type="transmembrane region" description="Helical" evidence="1">
    <location>
        <begin position="114"/>
        <end position="140"/>
    </location>
</feature>
<evidence type="ECO:0000256" key="1">
    <source>
        <dbReference type="SAM" id="Phobius"/>
    </source>
</evidence>
<evidence type="ECO:0000313" key="2">
    <source>
        <dbReference type="EMBL" id="GAA4269180.1"/>
    </source>
</evidence>
<evidence type="ECO:0008006" key="4">
    <source>
        <dbReference type="Google" id="ProtNLM"/>
    </source>
</evidence>
<keyword evidence="1" id="KW-1133">Transmembrane helix</keyword>
<keyword evidence="1" id="KW-0812">Transmembrane</keyword>
<comment type="caution">
    <text evidence="2">The sequence shown here is derived from an EMBL/GenBank/DDBJ whole genome shotgun (WGS) entry which is preliminary data.</text>
</comment>
<feature type="transmembrane region" description="Helical" evidence="1">
    <location>
        <begin position="7"/>
        <end position="28"/>
    </location>
</feature>
<gene>
    <name evidence="2" type="ORF">GCM10022257_12810</name>
</gene>
<dbReference type="Proteomes" id="UP001500027">
    <property type="component" value="Unassembled WGS sequence"/>
</dbReference>
<dbReference type="RefSeq" id="WP_139000915.1">
    <property type="nucleotide sequence ID" value="NZ_BAABAV010000001.1"/>
</dbReference>
<name>A0ABP8EAB6_9FLAO</name>
<evidence type="ECO:0000313" key="3">
    <source>
        <dbReference type="Proteomes" id="UP001500027"/>
    </source>
</evidence>
<accession>A0ABP8EAB6</accession>
<keyword evidence="1" id="KW-0472">Membrane</keyword>
<reference evidence="3" key="1">
    <citation type="journal article" date="2019" name="Int. J. Syst. Evol. Microbiol.">
        <title>The Global Catalogue of Microorganisms (GCM) 10K type strain sequencing project: providing services to taxonomists for standard genome sequencing and annotation.</title>
        <authorList>
            <consortium name="The Broad Institute Genomics Platform"/>
            <consortium name="The Broad Institute Genome Sequencing Center for Infectious Disease"/>
            <person name="Wu L."/>
            <person name="Ma J."/>
        </authorList>
    </citation>
    <scope>NUCLEOTIDE SEQUENCE [LARGE SCALE GENOMIC DNA]</scope>
    <source>
        <strain evidence="3">JCM 17452</strain>
    </source>
</reference>
<proteinExistence type="predicted"/>